<evidence type="ECO:0000256" key="1">
    <source>
        <dbReference type="ARBA" id="ARBA00022723"/>
    </source>
</evidence>
<dbReference type="PROSITE" id="PS00518">
    <property type="entry name" value="ZF_RING_1"/>
    <property type="match status" value="1"/>
</dbReference>
<sequence>MIEVLNYYYENYTDDYGQKYIELSNLTMFKRSGLIHLLEKHFIEYDLMFNEMIQTKKRRVELEKQREKEKKDNIPLHFIEQFMTMSRQLNVQHNCPCCFEIIIMSNIILPKCCHMLCRGCYSKLLIKICPTCRNKI</sequence>
<name>A0A6C0EU40_9ZZZZ</name>
<dbReference type="InterPro" id="IPR017907">
    <property type="entry name" value="Znf_RING_CS"/>
</dbReference>
<dbReference type="PROSITE" id="PS50089">
    <property type="entry name" value="ZF_RING_2"/>
    <property type="match status" value="1"/>
</dbReference>
<organism evidence="5">
    <name type="scientific">viral metagenome</name>
    <dbReference type="NCBI Taxonomy" id="1070528"/>
    <lineage>
        <taxon>unclassified sequences</taxon>
        <taxon>metagenomes</taxon>
        <taxon>organismal metagenomes</taxon>
    </lineage>
</organism>
<dbReference type="InterPro" id="IPR013083">
    <property type="entry name" value="Znf_RING/FYVE/PHD"/>
</dbReference>
<dbReference type="AlphaFoldDB" id="A0A6C0EU40"/>
<dbReference type="SUPFAM" id="SSF57850">
    <property type="entry name" value="RING/U-box"/>
    <property type="match status" value="1"/>
</dbReference>
<dbReference type="InterPro" id="IPR001841">
    <property type="entry name" value="Znf_RING"/>
</dbReference>
<keyword evidence="3" id="KW-0862">Zinc</keyword>
<feature type="domain" description="RING-type" evidence="4">
    <location>
        <begin position="95"/>
        <end position="133"/>
    </location>
</feature>
<accession>A0A6C0EU40</accession>
<protein>
    <recommendedName>
        <fullName evidence="4">RING-type domain-containing protein</fullName>
    </recommendedName>
</protein>
<dbReference type="GO" id="GO:0008270">
    <property type="term" value="F:zinc ion binding"/>
    <property type="evidence" value="ECO:0007669"/>
    <property type="project" value="UniProtKB-KW"/>
</dbReference>
<dbReference type="EMBL" id="MN738932">
    <property type="protein sequence ID" value="QHT32201.1"/>
    <property type="molecule type" value="Genomic_DNA"/>
</dbReference>
<evidence type="ECO:0000256" key="3">
    <source>
        <dbReference type="ARBA" id="ARBA00022833"/>
    </source>
</evidence>
<keyword evidence="2" id="KW-0863">Zinc-finger</keyword>
<keyword evidence="1" id="KW-0479">Metal-binding</keyword>
<proteinExistence type="predicted"/>
<evidence type="ECO:0000256" key="2">
    <source>
        <dbReference type="ARBA" id="ARBA00022771"/>
    </source>
</evidence>
<reference evidence="5" key="1">
    <citation type="journal article" date="2020" name="Nature">
        <title>Giant virus diversity and host interactions through global metagenomics.</title>
        <authorList>
            <person name="Schulz F."/>
            <person name="Roux S."/>
            <person name="Paez-Espino D."/>
            <person name="Jungbluth S."/>
            <person name="Walsh D.A."/>
            <person name="Denef V.J."/>
            <person name="McMahon K.D."/>
            <person name="Konstantinidis K.T."/>
            <person name="Eloe-Fadrosh E.A."/>
            <person name="Kyrpides N.C."/>
            <person name="Woyke T."/>
        </authorList>
    </citation>
    <scope>NUCLEOTIDE SEQUENCE</scope>
    <source>
        <strain evidence="5">GVMAG-M-3300009159-65</strain>
    </source>
</reference>
<evidence type="ECO:0000259" key="4">
    <source>
        <dbReference type="PROSITE" id="PS50089"/>
    </source>
</evidence>
<dbReference type="Gene3D" id="3.30.40.10">
    <property type="entry name" value="Zinc/RING finger domain, C3HC4 (zinc finger)"/>
    <property type="match status" value="1"/>
</dbReference>
<evidence type="ECO:0000313" key="5">
    <source>
        <dbReference type="EMBL" id="QHT32201.1"/>
    </source>
</evidence>